<dbReference type="PROSITE" id="PS00028">
    <property type="entry name" value="ZINC_FINGER_C2H2_1"/>
    <property type="match status" value="1"/>
</dbReference>
<sequence>MNPPMQQWILPPPPDPDLNKVVQYRAPLGDFSPNINRQIQFCHPESPMLNAHLGVDVEALRDKVERYKLRHPGQEIDNTWFFPFVGKLSDRGELLEDYRCYIKGCNQRNKRRDHIVTHVGSHVDHRPYECGHCGQRFLRKNECKRHESRHAVDFKAFTCNLCSADESKSYSRQDTLKRHMTKAHGVPPMSGIKEKCRRRKAKAKDPIADGRRWMKLEYM</sequence>
<accession>A0A165N866</accession>
<dbReference type="PROSITE" id="PS50157">
    <property type="entry name" value="ZINC_FINGER_C2H2_2"/>
    <property type="match status" value="2"/>
</dbReference>
<organism evidence="6 7">
    <name type="scientific">Neolentinus lepideus HHB14362 ss-1</name>
    <dbReference type="NCBI Taxonomy" id="1314782"/>
    <lineage>
        <taxon>Eukaryota</taxon>
        <taxon>Fungi</taxon>
        <taxon>Dikarya</taxon>
        <taxon>Basidiomycota</taxon>
        <taxon>Agaricomycotina</taxon>
        <taxon>Agaricomycetes</taxon>
        <taxon>Gloeophyllales</taxon>
        <taxon>Gloeophyllaceae</taxon>
        <taxon>Neolentinus</taxon>
    </lineage>
</organism>
<dbReference type="GO" id="GO:0008270">
    <property type="term" value="F:zinc ion binding"/>
    <property type="evidence" value="ECO:0007669"/>
    <property type="project" value="UniProtKB-KW"/>
</dbReference>
<evidence type="ECO:0000313" key="6">
    <source>
        <dbReference type="EMBL" id="KZT19297.1"/>
    </source>
</evidence>
<keyword evidence="1" id="KW-0479">Metal-binding</keyword>
<dbReference type="SUPFAM" id="SSF57667">
    <property type="entry name" value="beta-beta-alpha zinc fingers"/>
    <property type="match status" value="1"/>
</dbReference>
<evidence type="ECO:0000256" key="4">
    <source>
        <dbReference type="PROSITE-ProRule" id="PRU00042"/>
    </source>
</evidence>
<feature type="domain" description="C2H2-type" evidence="5">
    <location>
        <begin position="98"/>
        <end position="127"/>
    </location>
</feature>
<keyword evidence="7" id="KW-1185">Reference proteome</keyword>
<keyword evidence="3" id="KW-0862">Zinc</keyword>
<name>A0A165N866_9AGAM</name>
<dbReference type="PANTHER" id="PTHR23235">
    <property type="entry name" value="KRUEPPEL-LIKE TRANSCRIPTION FACTOR"/>
    <property type="match status" value="1"/>
</dbReference>
<dbReference type="InterPro" id="IPR013087">
    <property type="entry name" value="Znf_C2H2_type"/>
</dbReference>
<proteinExistence type="predicted"/>
<dbReference type="Gene3D" id="3.30.160.60">
    <property type="entry name" value="Classic Zinc Finger"/>
    <property type="match status" value="2"/>
</dbReference>
<feature type="domain" description="C2H2-type" evidence="5">
    <location>
        <begin position="128"/>
        <end position="155"/>
    </location>
</feature>
<dbReference type="STRING" id="1314782.A0A165N866"/>
<evidence type="ECO:0000256" key="2">
    <source>
        <dbReference type="ARBA" id="ARBA00022771"/>
    </source>
</evidence>
<dbReference type="InParanoid" id="A0A165N866"/>
<protein>
    <recommendedName>
        <fullName evidence="5">C2H2-type domain-containing protein</fullName>
    </recommendedName>
</protein>
<evidence type="ECO:0000259" key="5">
    <source>
        <dbReference type="PROSITE" id="PS50157"/>
    </source>
</evidence>
<dbReference type="SMART" id="SM00355">
    <property type="entry name" value="ZnF_C2H2"/>
    <property type="match status" value="3"/>
</dbReference>
<gene>
    <name evidence="6" type="ORF">NEOLEDRAFT_1102507</name>
</gene>
<dbReference type="EMBL" id="KV425645">
    <property type="protein sequence ID" value="KZT19297.1"/>
    <property type="molecule type" value="Genomic_DNA"/>
</dbReference>
<evidence type="ECO:0000256" key="1">
    <source>
        <dbReference type="ARBA" id="ARBA00022723"/>
    </source>
</evidence>
<evidence type="ECO:0000256" key="3">
    <source>
        <dbReference type="ARBA" id="ARBA00022833"/>
    </source>
</evidence>
<dbReference type="AlphaFoldDB" id="A0A165N866"/>
<reference evidence="6 7" key="1">
    <citation type="journal article" date="2016" name="Mol. Biol. Evol.">
        <title>Comparative Genomics of Early-Diverging Mushroom-Forming Fungi Provides Insights into the Origins of Lignocellulose Decay Capabilities.</title>
        <authorList>
            <person name="Nagy L.G."/>
            <person name="Riley R."/>
            <person name="Tritt A."/>
            <person name="Adam C."/>
            <person name="Daum C."/>
            <person name="Floudas D."/>
            <person name="Sun H."/>
            <person name="Yadav J.S."/>
            <person name="Pangilinan J."/>
            <person name="Larsson K.H."/>
            <person name="Matsuura K."/>
            <person name="Barry K."/>
            <person name="Labutti K."/>
            <person name="Kuo R."/>
            <person name="Ohm R.A."/>
            <person name="Bhattacharya S.S."/>
            <person name="Shirouzu T."/>
            <person name="Yoshinaga Y."/>
            <person name="Martin F.M."/>
            <person name="Grigoriev I.V."/>
            <person name="Hibbett D.S."/>
        </authorList>
    </citation>
    <scope>NUCLEOTIDE SEQUENCE [LARGE SCALE GENOMIC DNA]</scope>
    <source>
        <strain evidence="6 7">HHB14362 ss-1</strain>
    </source>
</reference>
<dbReference type="Proteomes" id="UP000076761">
    <property type="component" value="Unassembled WGS sequence"/>
</dbReference>
<evidence type="ECO:0000313" key="7">
    <source>
        <dbReference type="Proteomes" id="UP000076761"/>
    </source>
</evidence>
<dbReference type="OrthoDB" id="8117402at2759"/>
<dbReference type="InterPro" id="IPR036236">
    <property type="entry name" value="Znf_C2H2_sf"/>
</dbReference>
<keyword evidence="2 4" id="KW-0863">Zinc-finger</keyword>